<dbReference type="EMBL" id="CM046398">
    <property type="protein sequence ID" value="KAI8531295.1"/>
    <property type="molecule type" value="Genomic_DNA"/>
</dbReference>
<sequence length="1498" mass="166658">MRGAVVQQTHVVERSEDADSNKKKKRRSNRRSKQNSSVSACSSVGELPADSSEVVGGSGTSNEQQLPRASNIAFNSLPTMRVNEQAATQEGISMQNQHFFPSDFGDRMYSKSCPVTVTCEESIGSIGNKDSLLPRQRIFFAPHWSNESVNEALEKGHVFKALFRVNAHNRLEAYCKIDGVQTDILINGIPAQNRAVEGDIVAIKVDHFSSWIKMKGSAGTVDNSGLSDDNNSACQLSELARDSSKGKDKVDAAYECVNGINCLLIEEKGFRNVSFTPTSADAGLRLIGQCTSVSGYSYSPVNGHCPSALDPLHTVRSSDRNDIPNSVEKLCAIMSSFPSKRPTGRVVAIMERSPRRDTIVGFLSVSRGLANKEVLKNERKKKSSLLPPNLEYIMLTPIDPKFPKMMVCLRDIPKAIRKRFEDGDQTIEMELVGARIGNWSEGNYAPQACVMHIFGRGGEIEPHISAILFENAIPSSEFSAESLSCIPSFPWEVPPEELKRRRDLRNLCIFTIDPSTATDLDDALSVERLSSGVFRVGVHIADVSYFVLPNTALDLEAQFRSTSVYLLRGKLPMLPPLLSENVGSLNPGVDRLAFSVLWDINLNGEIMDQWIGRTVIRSCCKLSYENAQDIIDGLFDVGSFNPAEDGVPQLHDHFHWSDVKISVKCLNEISLKLKEKRFDDGALRLESSKLVFLFDEDGTPYDGILSERKDSNFLVEEFMLLANRTAAEVIFRAYPDCALLRRHPDPNLRKLREFQAFCKKHGFELDTSSSGQLHRSLEKIQDALKNDSVLFNILVSYATKPMQLAGYFCSGDLEGENYWGHYALAVPLYTHFTSPLRRYPDIVVHRTLAAITEAEEWYLKHRRASQKLNNGKELIRRCFSGTCFDKDAAVSIEGQEALSAAASKYGVPCTEALADIAAHCNERKLASRHVKDASDKLYMWFLLRKKEVLLTEARVLGLGPRFMSIYVPKLAIERRIYYDEVEDLTAEWLDNTSTLVLNLSSHKRFQRRGSPGKWRTAEDVALITCPLELALDFPGDGGNNGCSEENIEQKICCAPQIAVHNTSIASLDPAPGSTCGISDAIEVEPAVFPLTVQLLSTIPVALHAVGGDDGPLDIGARLYMSSYFRFCVWSVIVLCLYKTAKGGREVIRTDIQVGDDTRRFFNVSIWQKQMGSMAVAGDIVLLHNVKITRFGDFVEARTNHCSSLQCLVHPCESLVSKGVYSFPSFLKIAIGFVNRHGIIFLLVAESKATFCASVGEIFLPLTWKHLPESEEERMFLSRRICAMGDKYLTEDLICSGCQLCGTPLNSELGSTSDESTTPFYCQKSSNNLHIRSVIYRPFLLYVWDDSKYIPLLVKNKAAELLFGNIKAESVHSCYRGQKHGQTPNPNDNQNTGHSDAKGTTRLNAADGGFGLLLHPSADKSLGQEEKKQSRVPDLYSIWLILLKLLMHQRKNSPLKFKVTVNMAKDWDRGRSRPEVVPELGFYLLNAAKVQFLKKVGSA</sequence>
<keyword evidence="2" id="KW-1185">Reference proteome</keyword>
<evidence type="ECO:0000313" key="1">
    <source>
        <dbReference type="EMBL" id="KAI8531295.1"/>
    </source>
</evidence>
<accession>A0ACC0LRG1</accession>
<evidence type="ECO:0000313" key="2">
    <source>
        <dbReference type="Proteomes" id="UP001062846"/>
    </source>
</evidence>
<name>A0ACC0LRG1_RHOML</name>
<gene>
    <name evidence="1" type="ORF">RHMOL_Rhmol11G0125400</name>
</gene>
<protein>
    <submittedName>
        <fullName evidence="1">Uncharacterized protein</fullName>
    </submittedName>
</protein>
<reference evidence="1" key="1">
    <citation type="submission" date="2022-02" db="EMBL/GenBank/DDBJ databases">
        <title>Plant Genome Project.</title>
        <authorList>
            <person name="Zhang R.-G."/>
        </authorList>
    </citation>
    <scope>NUCLEOTIDE SEQUENCE</scope>
    <source>
        <strain evidence="1">AT1</strain>
    </source>
</reference>
<dbReference type="Proteomes" id="UP001062846">
    <property type="component" value="Chromosome 11"/>
</dbReference>
<comment type="caution">
    <text evidence="1">The sequence shown here is derived from an EMBL/GenBank/DDBJ whole genome shotgun (WGS) entry which is preliminary data.</text>
</comment>
<organism evidence="1 2">
    <name type="scientific">Rhododendron molle</name>
    <name type="common">Chinese azalea</name>
    <name type="synonym">Azalea mollis</name>
    <dbReference type="NCBI Taxonomy" id="49168"/>
    <lineage>
        <taxon>Eukaryota</taxon>
        <taxon>Viridiplantae</taxon>
        <taxon>Streptophyta</taxon>
        <taxon>Embryophyta</taxon>
        <taxon>Tracheophyta</taxon>
        <taxon>Spermatophyta</taxon>
        <taxon>Magnoliopsida</taxon>
        <taxon>eudicotyledons</taxon>
        <taxon>Gunneridae</taxon>
        <taxon>Pentapetalae</taxon>
        <taxon>asterids</taxon>
        <taxon>Ericales</taxon>
        <taxon>Ericaceae</taxon>
        <taxon>Ericoideae</taxon>
        <taxon>Rhodoreae</taxon>
        <taxon>Rhododendron</taxon>
    </lineage>
</organism>
<proteinExistence type="predicted"/>